<dbReference type="GO" id="GO:0005886">
    <property type="term" value="C:plasma membrane"/>
    <property type="evidence" value="ECO:0007669"/>
    <property type="project" value="UniProtKB-SubCell"/>
</dbReference>
<dbReference type="InterPro" id="IPR036259">
    <property type="entry name" value="MFS_trans_sf"/>
</dbReference>
<evidence type="ECO:0000256" key="7">
    <source>
        <dbReference type="SAM" id="Phobius"/>
    </source>
</evidence>
<evidence type="ECO:0000256" key="2">
    <source>
        <dbReference type="ARBA" id="ARBA00022448"/>
    </source>
</evidence>
<evidence type="ECO:0000313" key="10">
    <source>
        <dbReference type="Proteomes" id="UP000192610"/>
    </source>
</evidence>
<dbReference type="RefSeq" id="WP_081200628.1">
    <property type="nucleotide sequence ID" value="NZ_FOCZ01000004.1"/>
</dbReference>
<dbReference type="InterPro" id="IPR020846">
    <property type="entry name" value="MFS_dom"/>
</dbReference>
<feature type="transmembrane region" description="Helical" evidence="7">
    <location>
        <begin position="108"/>
        <end position="131"/>
    </location>
</feature>
<feature type="transmembrane region" description="Helical" evidence="7">
    <location>
        <begin position="177"/>
        <end position="196"/>
    </location>
</feature>
<dbReference type="CDD" id="cd06173">
    <property type="entry name" value="MFS_MefA_like"/>
    <property type="match status" value="1"/>
</dbReference>
<protein>
    <recommendedName>
        <fullName evidence="8">Major facilitator superfamily (MFS) profile domain-containing protein</fullName>
    </recommendedName>
</protein>
<dbReference type="SUPFAM" id="SSF103473">
    <property type="entry name" value="MFS general substrate transporter"/>
    <property type="match status" value="1"/>
</dbReference>
<evidence type="ECO:0000313" key="9">
    <source>
        <dbReference type="EMBL" id="OQP48089.1"/>
    </source>
</evidence>
<name>A0A1V9EPM0_9BACT</name>
<feature type="transmembrane region" description="Helical" evidence="7">
    <location>
        <begin position="280"/>
        <end position="299"/>
    </location>
</feature>
<evidence type="ECO:0000256" key="3">
    <source>
        <dbReference type="ARBA" id="ARBA00022475"/>
    </source>
</evidence>
<accession>A0A1V9EPM0</accession>
<organism evidence="9 10">
    <name type="scientific">Niastella yeongjuensis</name>
    <dbReference type="NCBI Taxonomy" id="354355"/>
    <lineage>
        <taxon>Bacteria</taxon>
        <taxon>Pseudomonadati</taxon>
        <taxon>Bacteroidota</taxon>
        <taxon>Chitinophagia</taxon>
        <taxon>Chitinophagales</taxon>
        <taxon>Chitinophagaceae</taxon>
        <taxon>Niastella</taxon>
    </lineage>
</organism>
<feature type="transmembrane region" description="Helical" evidence="7">
    <location>
        <begin position="368"/>
        <end position="390"/>
    </location>
</feature>
<evidence type="ECO:0000256" key="4">
    <source>
        <dbReference type="ARBA" id="ARBA00022692"/>
    </source>
</evidence>
<keyword evidence="4 7" id="KW-0812">Transmembrane</keyword>
<dbReference type="OrthoDB" id="9775268at2"/>
<dbReference type="Pfam" id="PF05977">
    <property type="entry name" value="MFS_3"/>
    <property type="match status" value="1"/>
</dbReference>
<dbReference type="GO" id="GO:0022857">
    <property type="term" value="F:transmembrane transporter activity"/>
    <property type="evidence" value="ECO:0007669"/>
    <property type="project" value="InterPro"/>
</dbReference>
<dbReference type="PANTHER" id="PTHR23513:SF11">
    <property type="entry name" value="STAPHYLOFERRIN A TRANSPORTER"/>
    <property type="match status" value="1"/>
</dbReference>
<proteinExistence type="predicted"/>
<sequence>MAETDKKGTTTPGTVTNASTVIATGSFWSPFQYRVFTAIWLAALFSDLGLWMQNTGASWLIAKAHNSTIFVTLMVTATSLPIFLLGVPAGALSDIFNKRKILLITQSWMFIIAAILSVCTFLGYTSPYLILTLSFLLALGPAINETAWQSIVPLVVPPGSLASAIALNGVSINLARAIGPALAGLILSYYAASYIFILNAFFFLITFFVVFFWSGTPVSTALQTERFFAAMRIGVNYMRYANKLHPVLIRSVIFAIGVSGMFALLPIIVSTKLKLEANSYGAMLFCIGGGAIVGALVLSKINRILGADQKLLLATVVVILVLLSMYHISNVYILYVGFFISGIAWLMTMSTFNFLIQSNVPKWVLSRSISIYLLLFQGGLASGGFLWGWIADNYSLKMSLYCAAGLLSLSLLMAFRYRLDSIVPEDLTIPEAPLAVIPLLEITAVDGPVLVWVEYTVAQQDIRSFTTAAETLSQLRMRNGASQVGLFQNVMVPTLITEFYFVESWSEYQMQVERYTVNDLEILSGILKYHSGSTPPVEKVMLAQVPKEIPST</sequence>
<keyword evidence="5 7" id="KW-1133">Transmembrane helix</keyword>
<dbReference type="AlphaFoldDB" id="A0A1V9EPM0"/>
<dbReference type="InterPro" id="IPR010290">
    <property type="entry name" value="TM_effector"/>
</dbReference>
<feature type="domain" description="Major facilitator superfamily (MFS) profile" evidence="8">
    <location>
        <begin position="18"/>
        <end position="422"/>
    </location>
</feature>
<feature type="transmembrane region" description="Helical" evidence="7">
    <location>
        <begin position="247"/>
        <end position="268"/>
    </location>
</feature>
<keyword evidence="2" id="KW-0813">Transport</keyword>
<feature type="transmembrane region" description="Helical" evidence="7">
    <location>
        <begin position="35"/>
        <end position="52"/>
    </location>
</feature>
<keyword evidence="10" id="KW-1185">Reference proteome</keyword>
<reference evidence="10" key="1">
    <citation type="submission" date="2016-04" db="EMBL/GenBank/DDBJ databases">
        <authorList>
            <person name="Chen L."/>
            <person name="Zhuang W."/>
            <person name="Wang G."/>
        </authorList>
    </citation>
    <scope>NUCLEOTIDE SEQUENCE [LARGE SCALE GENOMIC DNA]</scope>
    <source>
        <strain evidence="10">17621</strain>
    </source>
</reference>
<evidence type="ECO:0000256" key="6">
    <source>
        <dbReference type="ARBA" id="ARBA00023136"/>
    </source>
</evidence>
<dbReference type="PANTHER" id="PTHR23513">
    <property type="entry name" value="INTEGRAL MEMBRANE EFFLUX PROTEIN-RELATED"/>
    <property type="match status" value="1"/>
</dbReference>
<dbReference type="Gene3D" id="1.20.1250.20">
    <property type="entry name" value="MFS general substrate transporter like domains"/>
    <property type="match status" value="1"/>
</dbReference>
<dbReference type="EMBL" id="LVXG01000018">
    <property type="protein sequence ID" value="OQP48089.1"/>
    <property type="molecule type" value="Genomic_DNA"/>
</dbReference>
<dbReference type="Proteomes" id="UP000192610">
    <property type="component" value="Unassembled WGS sequence"/>
</dbReference>
<dbReference type="STRING" id="354355.SAMN05660816_02424"/>
<evidence type="ECO:0000256" key="5">
    <source>
        <dbReference type="ARBA" id="ARBA00022989"/>
    </source>
</evidence>
<feature type="transmembrane region" description="Helical" evidence="7">
    <location>
        <begin position="151"/>
        <end position="170"/>
    </location>
</feature>
<comment type="subcellular location">
    <subcellularLocation>
        <location evidence="1">Cell membrane</location>
        <topology evidence="1">Multi-pass membrane protein</topology>
    </subcellularLocation>
</comment>
<dbReference type="PROSITE" id="PS50850">
    <property type="entry name" value="MFS"/>
    <property type="match status" value="1"/>
</dbReference>
<feature type="transmembrane region" description="Helical" evidence="7">
    <location>
        <begin position="311"/>
        <end position="328"/>
    </location>
</feature>
<keyword evidence="6 7" id="KW-0472">Membrane</keyword>
<keyword evidence="3" id="KW-1003">Cell membrane</keyword>
<feature type="transmembrane region" description="Helical" evidence="7">
    <location>
        <begin position="64"/>
        <end position="87"/>
    </location>
</feature>
<gene>
    <name evidence="9" type="ORF">A4H97_30115</name>
</gene>
<evidence type="ECO:0000256" key="1">
    <source>
        <dbReference type="ARBA" id="ARBA00004651"/>
    </source>
</evidence>
<feature type="transmembrane region" description="Helical" evidence="7">
    <location>
        <begin position="334"/>
        <end position="356"/>
    </location>
</feature>
<evidence type="ECO:0000259" key="8">
    <source>
        <dbReference type="PROSITE" id="PS50850"/>
    </source>
</evidence>
<comment type="caution">
    <text evidence="9">The sequence shown here is derived from an EMBL/GenBank/DDBJ whole genome shotgun (WGS) entry which is preliminary data.</text>
</comment>
<feature type="transmembrane region" description="Helical" evidence="7">
    <location>
        <begin position="202"/>
        <end position="222"/>
    </location>
</feature>